<evidence type="ECO:0000313" key="2">
    <source>
        <dbReference type="Proteomes" id="UP000247807"/>
    </source>
</evidence>
<protein>
    <submittedName>
        <fullName evidence="1">Uncharacterized protein</fullName>
    </submittedName>
</protein>
<dbReference type="AlphaFoldDB" id="A0A318R399"/>
<reference evidence="1 2" key="1">
    <citation type="journal article" date="2018" name="Appl. Environ. Microbiol.">
        <title>Genome rearrangement shapes Prochlorococcus ecological adaptation.</title>
        <authorList>
            <person name="Yan W."/>
            <person name="Wei S."/>
            <person name="Wang Q."/>
            <person name="Xiao X."/>
            <person name="Zeng Q."/>
            <person name="Jiao N."/>
            <person name="Zhang R."/>
        </authorList>
    </citation>
    <scope>NUCLEOTIDE SEQUENCE [LARGE SCALE GENOMIC DNA]</scope>
    <source>
        <strain evidence="1 2">XMU1408</strain>
    </source>
</reference>
<proteinExistence type="predicted"/>
<gene>
    <name evidence="1" type="ORF">DNJ73_05830</name>
</gene>
<sequence>MLFGISKVTKPSELLGYRSPSTLYKLRKEGQLDDYVVDIEGRAHLVMKPEGKPKLKDYLGQILRL</sequence>
<organism evidence="1 2">
    <name type="scientific">Prochlorococcus marinus XMU1408</name>
    <dbReference type="NCBI Taxonomy" id="2213228"/>
    <lineage>
        <taxon>Bacteria</taxon>
        <taxon>Bacillati</taxon>
        <taxon>Cyanobacteriota</taxon>
        <taxon>Cyanophyceae</taxon>
        <taxon>Synechococcales</taxon>
        <taxon>Prochlorococcaceae</taxon>
        <taxon>Prochlorococcus</taxon>
    </lineage>
</organism>
<name>A0A318R399_PROMR</name>
<evidence type="ECO:0000313" key="1">
    <source>
        <dbReference type="EMBL" id="PYE01840.1"/>
    </source>
</evidence>
<comment type="caution">
    <text evidence="1">The sequence shown here is derived from an EMBL/GenBank/DDBJ whole genome shotgun (WGS) entry which is preliminary data.</text>
</comment>
<accession>A0A318R399</accession>
<dbReference type="Proteomes" id="UP000247807">
    <property type="component" value="Unassembled WGS sequence"/>
</dbReference>
<dbReference type="EMBL" id="QJUE01000003">
    <property type="protein sequence ID" value="PYE01840.1"/>
    <property type="molecule type" value="Genomic_DNA"/>
</dbReference>